<proteinExistence type="predicted"/>
<dbReference type="EMBL" id="LEKV01003866">
    <property type="protein sequence ID" value="KVH97054.1"/>
    <property type="molecule type" value="Genomic_DNA"/>
</dbReference>
<reference evidence="1 2" key="1">
    <citation type="journal article" date="2016" name="Sci. Rep.">
        <title>The genome sequence of the outbreeding globe artichoke constructed de novo incorporating a phase-aware low-pass sequencing strategy of F1 progeny.</title>
        <authorList>
            <person name="Scaglione D."/>
            <person name="Reyes-Chin-Wo S."/>
            <person name="Acquadro A."/>
            <person name="Froenicke L."/>
            <person name="Portis E."/>
            <person name="Beitel C."/>
            <person name="Tirone M."/>
            <person name="Mauro R."/>
            <person name="Lo Monaco A."/>
            <person name="Mauromicale G."/>
            <person name="Faccioli P."/>
            <person name="Cattivelli L."/>
            <person name="Rieseberg L."/>
            <person name="Michelmore R."/>
            <person name="Lanteri S."/>
        </authorList>
    </citation>
    <scope>NUCLEOTIDE SEQUENCE [LARGE SCALE GENOMIC DNA]</scope>
    <source>
        <strain evidence="1">2C</strain>
    </source>
</reference>
<dbReference type="Proteomes" id="UP000243975">
    <property type="component" value="Unassembled WGS sequence"/>
</dbReference>
<evidence type="ECO:0000313" key="2">
    <source>
        <dbReference type="Proteomes" id="UP000243975"/>
    </source>
</evidence>
<organism evidence="1 2">
    <name type="scientific">Cynara cardunculus var. scolymus</name>
    <name type="common">Globe artichoke</name>
    <name type="synonym">Cynara scolymus</name>
    <dbReference type="NCBI Taxonomy" id="59895"/>
    <lineage>
        <taxon>Eukaryota</taxon>
        <taxon>Viridiplantae</taxon>
        <taxon>Streptophyta</taxon>
        <taxon>Embryophyta</taxon>
        <taxon>Tracheophyta</taxon>
        <taxon>Spermatophyta</taxon>
        <taxon>Magnoliopsida</taxon>
        <taxon>eudicotyledons</taxon>
        <taxon>Gunneridae</taxon>
        <taxon>Pentapetalae</taxon>
        <taxon>asterids</taxon>
        <taxon>campanulids</taxon>
        <taxon>Asterales</taxon>
        <taxon>Asteraceae</taxon>
        <taxon>Carduoideae</taxon>
        <taxon>Cardueae</taxon>
        <taxon>Carduinae</taxon>
        <taxon>Cynara</taxon>
    </lineage>
</organism>
<dbReference type="AlphaFoldDB" id="A0A103XUE4"/>
<dbReference type="Gramene" id="KVH97054">
    <property type="protein sequence ID" value="KVH97054"/>
    <property type="gene ID" value="Ccrd_000849"/>
</dbReference>
<sequence>MVRTLGVKIHHLFQRVQLMYHQLIPLQMDRVSIVGDAIEYIKELETNVQDELKRLEDNDSKSHEDEVEVCKPKRGNAILSPDQRLEKRGITTMSWLRFQSRFVPADLGSLELN</sequence>
<keyword evidence="2" id="KW-1185">Reference proteome</keyword>
<gene>
    <name evidence="1" type="ORF">Ccrd_000849</name>
</gene>
<evidence type="ECO:0000313" key="1">
    <source>
        <dbReference type="EMBL" id="KVH97054.1"/>
    </source>
</evidence>
<protein>
    <recommendedName>
        <fullName evidence="3">Myc-type, basic helix-loop-helix (BHLH) domain-containing protein</fullName>
    </recommendedName>
</protein>
<name>A0A103XUE4_CYNCS</name>
<comment type="caution">
    <text evidence="1">The sequence shown here is derived from an EMBL/GenBank/DDBJ whole genome shotgun (WGS) entry which is preliminary data.</text>
</comment>
<accession>A0A103XUE4</accession>
<evidence type="ECO:0008006" key="3">
    <source>
        <dbReference type="Google" id="ProtNLM"/>
    </source>
</evidence>